<accession>A0A1A8A738</accession>
<reference evidence="1" key="1">
    <citation type="submission" date="2016-05" db="EMBL/GenBank/DDBJ databases">
        <authorList>
            <person name="Lavstsen T."/>
            <person name="Jespersen J.S."/>
        </authorList>
    </citation>
    <scope>NUCLEOTIDE SEQUENCE</scope>
    <source>
        <tissue evidence="1">Brain</tissue>
    </source>
</reference>
<name>A0A1A8A738_NOTFU</name>
<dbReference type="EMBL" id="HADY01011841">
    <property type="protein sequence ID" value="SBP50326.1"/>
    <property type="molecule type" value="Transcribed_RNA"/>
</dbReference>
<proteinExistence type="predicted"/>
<organism evidence="1">
    <name type="scientific">Nothobranchius furzeri</name>
    <name type="common">Turquoise killifish</name>
    <dbReference type="NCBI Taxonomy" id="105023"/>
    <lineage>
        <taxon>Eukaryota</taxon>
        <taxon>Metazoa</taxon>
        <taxon>Chordata</taxon>
        <taxon>Craniata</taxon>
        <taxon>Vertebrata</taxon>
        <taxon>Euteleostomi</taxon>
        <taxon>Actinopterygii</taxon>
        <taxon>Neopterygii</taxon>
        <taxon>Teleostei</taxon>
        <taxon>Neoteleostei</taxon>
        <taxon>Acanthomorphata</taxon>
        <taxon>Ovalentaria</taxon>
        <taxon>Atherinomorphae</taxon>
        <taxon>Cyprinodontiformes</taxon>
        <taxon>Nothobranchiidae</taxon>
        <taxon>Nothobranchius</taxon>
    </lineage>
</organism>
<sequence length="108" mass="11752">ANHCATMLLTSWGCTENSSSHATLCVQTSETFQPCTQVSHQVSAIDRIACNSGCPGLSWNSPRGLKGKDGVELYLLLQMSAAEIMFAKRFYFDGKIHFGDEKSVLSSC</sequence>
<gene>
    <name evidence="1" type="primary">Nfu_g_1_019832</name>
</gene>
<reference evidence="1" key="2">
    <citation type="submission" date="2016-06" db="EMBL/GenBank/DDBJ databases">
        <title>The genome of a short-lived fish provides insights into sex chromosome evolution and the genetic control of aging.</title>
        <authorList>
            <person name="Reichwald K."/>
            <person name="Felder M."/>
            <person name="Petzold A."/>
            <person name="Koch P."/>
            <person name="Groth M."/>
            <person name="Platzer M."/>
        </authorList>
    </citation>
    <scope>NUCLEOTIDE SEQUENCE</scope>
    <source>
        <tissue evidence="1">Brain</tissue>
    </source>
</reference>
<evidence type="ECO:0000313" key="1">
    <source>
        <dbReference type="EMBL" id="SBP50326.1"/>
    </source>
</evidence>
<protein>
    <submittedName>
        <fullName evidence="1">Uncharacterized protein</fullName>
    </submittedName>
</protein>
<feature type="non-terminal residue" evidence="1">
    <location>
        <position position="1"/>
    </location>
</feature>
<dbReference type="AlphaFoldDB" id="A0A1A8A738"/>